<dbReference type="AlphaFoldDB" id="A0A0E2D0E4"/>
<evidence type="ECO:0000313" key="2">
    <source>
        <dbReference type="Proteomes" id="UP000001340"/>
    </source>
</evidence>
<comment type="caution">
    <text evidence="1">The sequence shown here is derived from an EMBL/GenBank/DDBJ whole genome shotgun (WGS) entry which is preliminary data.</text>
</comment>
<evidence type="ECO:0000313" key="1">
    <source>
        <dbReference type="EMBL" id="EKR53479.1"/>
    </source>
</evidence>
<accession>A0A0E2D0E4</accession>
<dbReference type="Proteomes" id="UP000001340">
    <property type="component" value="Unassembled WGS sequence"/>
</dbReference>
<sequence>MNQNQIELAWKNYVHEIFKTSNYCGKSNTVNNRRLALIISMDIENEYVLEEISKQTIFYNFNT</sequence>
<dbReference type="RefSeq" id="WP_001075235.1">
    <property type="nucleotide sequence ID" value="NZ_AHNR02000065.1"/>
</dbReference>
<gene>
    <name evidence="1" type="ORF">LEP1GSC105_4797</name>
</gene>
<name>A0A0E2D0E4_LEPIR</name>
<reference evidence="1 2" key="1">
    <citation type="submission" date="2012-10" db="EMBL/GenBank/DDBJ databases">
        <authorList>
            <person name="Harkins D.M."/>
            <person name="Durkin A.S."/>
            <person name="Brinkac L.M."/>
            <person name="Haft D.H."/>
            <person name="Selengut J.D."/>
            <person name="Sanka R."/>
            <person name="DePew J."/>
            <person name="Purushe J."/>
            <person name="Chanthongthip A."/>
            <person name="Lattana O."/>
            <person name="Phetsouvanh R."/>
            <person name="Newton P.N."/>
            <person name="Vinetz J.M."/>
            <person name="Sutton G.G."/>
            <person name="Nierman W.C."/>
            <person name="Fouts D.E."/>
        </authorList>
    </citation>
    <scope>NUCLEOTIDE SEQUENCE [LARGE SCALE GENOMIC DNA]</scope>
    <source>
        <strain evidence="1 2">UI 12758</strain>
    </source>
</reference>
<proteinExistence type="predicted"/>
<dbReference type="EMBL" id="AHNR02000065">
    <property type="protein sequence ID" value="EKR53479.1"/>
    <property type="molecule type" value="Genomic_DNA"/>
</dbReference>
<protein>
    <submittedName>
        <fullName evidence="1">Uncharacterized protein</fullName>
    </submittedName>
</protein>
<organism evidence="1 2">
    <name type="scientific">Leptospira interrogans str. UI 12758</name>
    <dbReference type="NCBI Taxonomy" id="1049938"/>
    <lineage>
        <taxon>Bacteria</taxon>
        <taxon>Pseudomonadati</taxon>
        <taxon>Spirochaetota</taxon>
        <taxon>Spirochaetia</taxon>
        <taxon>Leptospirales</taxon>
        <taxon>Leptospiraceae</taxon>
        <taxon>Leptospira</taxon>
    </lineage>
</organism>